<dbReference type="SUPFAM" id="SSF103473">
    <property type="entry name" value="MFS general substrate transporter"/>
    <property type="match status" value="1"/>
</dbReference>
<dbReference type="InterPro" id="IPR005829">
    <property type="entry name" value="Sugar_transporter_CS"/>
</dbReference>
<evidence type="ECO:0000256" key="6">
    <source>
        <dbReference type="SAM" id="Phobius"/>
    </source>
</evidence>
<dbReference type="PROSITE" id="PS00216">
    <property type="entry name" value="SUGAR_TRANSPORT_1"/>
    <property type="match status" value="1"/>
</dbReference>
<dbReference type="RefSeq" id="WP_188683721.1">
    <property type="nucleotide sequence ID" value="NZ_BMIS01000004.1"/>
</dbReference>
<reference evidence="8" key="2">
    <citation type="submission" date="2020-09" db="EMBL/GenBank/DDBJ databases">
        <authorList>
            <person name="Sun Q."/>
            <person name="Zhou Y."/>
        </authorList>
    </citation>
    <scope>NUCLEOTIDE SEQUENCE</scope>
    <source>
        <strain evidence="8">CGMCC 1.15388</strain>
    </source>
</reference>
<evidence type="ECO:0000313" key="9">
    <source>
        <dbReference type="Proteomes" id="UP000633136"/>
    </source>
</evidence>
<organism evidence="8 9">
    <name type="scientific">Nesterenkonia cremea</name>
    <dbReference type="NCBI Taxonomy" id="1882340"/>
    <lineage>
        <taxon>Bacteria</taxon>
        <taxon>Bacillati</taxon>
        <taxon>Actinomycetota</taxon>
        <taxon>Actinomycetes</taxon>
        <taxon>Micrococcales</taxon>
        <taxon>Micrococcaceae</taxon>
        <taxon>Nesterenkonia</taxon>
    </lineage>
</organism>
<feature type="region of interest" description="Disordered" evidence="5">
    <location>
        <begin position="450"/>
        <end position="471"/>
    </location>
</feature>
<dbReference type="Pfam" id="PF07690">
    <property type="entry name" value="MFS_1"/>
    <property type="match status" value="1"/>
</dbReference>
<feature type="transmembrane region" description="Helical" evidence="6">
    <location>
        <begin position="264"/>
        <end position="280"/>
    </location>
</feature>
<feature type="transmembrane region" description="Helical" evidence="6">
    <location>
        <begin position="328"/>
        <end position="344"/>
    </location>
</feature>
<evidence type="ECO:0000256" key="5">
    <source>
        <dbReference type="SAM" id="MobiDB-lite"/>
    </source>
</evidence>
<dbReference type="GO" id="GO:0046943">
    <property type="term" value="F:carboxylic acid transmembrane transporter activity"/>
    <property type="evidence" value="ECO:0007669"/>
    <property type="project" value="TreeGrafter"/>
</dbReference>
<protein>
    <submittedName>
        <fullName evidence="8">Major facilitator superfamily permease</fullName>
    </submittedName>
</protein>
<evidence type="ECO:0000313" key="8">
    <source>
        <dbReference type="EMBL" id="GGE66278.1"/>
    </source>
</evidence>
<feature type="transmembrane region" description="Helical" evidence="6">
    <location>
        <begin position="56"/>
        <end position="74"/>
    </location>
</feature>
<dbReference type="PANTHER" id="PTHR23508:SF10">
    <property type="entry name" value="CARBOXYLIC ACID TRANSPORTER PROTEIN HOMOLOG"/>
    <property type="match status" value="1"/>
</dbReference>
<feature type="transmembrane region" description="Helical" evidence="6">
    <location>
        <begin position="143"/>
        <end position="164"/>
    </location>
</feature>
<accession>A0A917AS83</accession>
<dbReference type="EMBL" id="BMIS01000004">
    <property type="protein sequence ID" value="GGE66278.1"/>
    <property type="molecule type" value="Genomic_DNA"/>
</dbReference>
<dbReference type="PROSITE" id="PS00217">
    <property type="entry name" value="SUGAR_TRANSPORT_2"/>
    <property type="match status" value="1"/>
</dbReference>
<dbReference type="Gene3D" id="1.20.1250.20">
    <property type="entry name" value="MFS general substrate transporter like domains"/>
    <property type="match status" value="1"/>
</dbReference>
<feature type="transmembrane region" description="Helical" evidence="6">
    <location>
        <begin position="86"/>
        <end position="105"/>
    </location>
</feature>
<evidence type="ECO:0000259" key="7">
    <source>
        <dbReference type="PROSITE" id="PS50850"/>
    </source>
</evidence>
<feature type="transmembrane region" description="Helical" evidence="6">
    <location>
        <begin position="387"/>
        <end position="405"/>
    </location>
</feature>
<dbReference type="InterPro" id="IPR011701">
    <property type="entry name" value="MFS"/>
</dbReference>
<sequence>MPSIREQIDDRPMGLHQWLIVALATFLMGLDGYDVQAMAFTANAVTEDFGLSSTELGLLLSGGLIGMALGAAFVGPFADRFGRRTMLLVALVVNAAGLFLSATASSMPELMLWRVVTGLGVGGILASGTVLVSEYSNRKHRGLALSIFAAGYPVVASIGGMLAIPLIQNFGWQSVFLLGGILTVAACALVWAKMPESLDFLAVRSQHEDSEAPRQQAERIARSLGITGPVELASVQTEKDDDAGSASKNSYVALFSPANLRNTLVLWAIFFIVMFGFYFANTWTPQLLTQVGFTAEEGILGGVMLMLGGTVGAVLYGVCTARWDARKVLAAFATVSAVMFFVFISSTNVYALAMVTGVGLGMIINGCISGLYTLAPMTYSPRLRSTGVGAALGVGRCGAILAPIIVGSLLDVGWTPFALYTGAGLVVLLAAGAALTLRLHLPQQADVRAEGTADGSTAENSTAAQAGSGRG</sequence>
<name>A0A917AS83_9MICC</name>
<feature type="transmembrane region" description="Helical" evidence="6">
    <location>
        <begin position="111"/>
        <end position="131"/>
    </location>
</feature>
<gene>
    <name evidence="8" type="ORF">GCM10011401_11960</name>
</gene>
<dbReference type="GO" id="GO:0005886">
    <property type="term" value="C:plasma membrane"/>
    <property type="evidence" value="ECO:0007669"/>
    <property type="project" value="UniProtKB-SubCell"/>
</dbReference>
<feature type="transmembrane region" description="Helical" evidence="6">
    <location>
        <begin position="417"/>
        <end position="437"/>
    </location>
</feature>
<dbReference type="InterPro" id="IPR020846">
    <property type="entry name" value="MFS_dom"/>
</dbReference>
<evidence type="ECO:0000256" key="2">
    <source>
        <dbReference type="ARBA" id="ARBA00022692"/>
    </source>
</evidence>
<dbReference type="InterPro" id="IPR036259">
    <property type="entry name" value="MFS_trans_sf"/>
</dbReference>
<comment type="subcellular location">
    <subcellularLocation>
        <location evidence="1">Cell membrane</location>
        <topology evidence="1">Multi-pass membrane protein</topology>
    </subcellularLocation>
</comment>
<keyword evidence="2 6" id="KW-0812">Transmembrane</keyword>
<dbReference type="PANTHER" id="PTHR23508">
    <property type="entry name" value="CARBOXYLIC ACID TRANSPORTER PROTEIN HOMOLOG"/>
    <property type="match status" value="1"/>
</dbReference>
<reference evidence="8" key="1">
    <citation type="journal article" date="2014" name="Int. J. Syst. Evol. Microbiol.">
        <title>Complete genome sequence of Corynebacterium casei LMG S-19264T (=DSM 44701T), isolated from a smear-ripened cheese.</title>
        <authorList>
            <consortium name="US DOE Joint Genome Institute (JGI-PGF)"/>
            <person name="Walter F."/>
            <person name="Albersmeier A."/>
            <person name="Kalinowski J."/>
            <person name="Ruckert C."/>
        </authorList>
    </citation>
    <scope>NUCLEOTIDE SEQUENCE</scope>
    <source>
        <strain evidence="8">CGMCC 1.15388</strain>
    </source>
</reference>
<proteinExistence type="predicted"/>
<dbReference type="Proteomes" id="UP000633136">
    <property type="component" value="Unassembled WGS sequence"/>
</dbReference>
<evidence type="ECO:0000256" key="3">
    <source>
        <dbReference type="ARBA" id="ARBA00022989"/>
    </source>
</evidence>
<evidence type="ECO:0000256" key="4">
    <source>
        <dbReference type="ARBA" id="ARBA00023136"/>
    </source>
</evidence>
<dbReference type="PROSITE" id="PS50850">
    <property type="entry name" value="MFS"/>
    <property type="match status" value="1"/>
</dbReference>
<feature type="compositionally biased region" description="Polar residues" evidence="5">
    <location>
        <begin position="454"/>
        <end position="465"/>
    </location>
</feature>
<keyword evidence="4 6" id="KW-0472">Membrane</keyword>
<comment type="caution">
    <text evidence="8">The sequence shown here is derived from an EMBL/GenBank/DDBJ whole genome shotgun (WGS) entry which is preliminary data.</text>
</comment>
<feature type="transmembrane region" description="Helical" evidence="6">
    <location>
        <begin position="12"/>
        <end position="30"/>
    </location>
</feature>
<feature type="transmembrane region" description="Helical" evidence="6">
    <location>
        <begin position="170"/>
        <end position="192"/>
    </location>
</feature>
<keyword evidence="3 6" id="KW-1133">Transmembrane helix</keyword>
<evidence type="ECO:0000256" key="1">
    <source>
        <dbReference type="ARBA" id="ARBA00004651"/>
    </source>
</evidence>
<feature type="transmembrane region" description="Helical" evidence="6">
    <location>
        <begin position="350"/>
        <end position="375"/>
    </location>
</feature>
<dbReference type="CDD" id="cd17365">
    <property type="entry name" value="MFS_PcaK_like"/>
    <property type="match status" value="1"/>
</dbReference>
<dbReference type="AlphaFoldDB" id="A0A917AS83"/>
<keyword evidence="9" id="KW-1185">Reference proteome</keyword>
<feature type="transmembrane region" description="Helical" evidence="6">
    <location>
        <begin position="300"/>
        <end position="321"/>
    </location>
</feature>
<feature type="domain" description="Major facilitator superfamily (MFS) profile" evidence="7">
    <location>
        <begin position="17"/>
        <end position="439"/>
    </location>
</feature>